<evidence type="ECO:0000256" key="1">
    <source>
        <dbReference type="SAM" id="MobiDB-lite"/>
    </source>
</evidence>
<reference evidence="3" key="1">
    <citation type="journal article" date="2023" name="Genome Biol. Evol.">
        <title>Long-read-based Genome Assembly of Drosophila gunungcola Reveals Fewer Chemosensory Genes in Flower-breeding Species.</title>
        <authorList>
            <person name="Negi A."/>
            <person name="Liao B.Y."/>
            <person name="Yeh S.D."/>
        </authorList>
    </citation>
    <scope>NUCLEOTIDE SEQUENCE</scope>
    <source>
        <strain evidence="3">Sukarami</strain>
    </source>
</reference>
<evidence type="ECO:0000313" key="4">
    <source>
        <dbReference type="Proteomes" id="UP001059596"/>
    </source>
</evidence>
<gene>
    <name evidence="3" type="ORF">M5D96_008431</name>
</gene>
<evidence type="ECO:0000256" key="2">
    <source>
        <dbReference type="SAM" id="SignalP"/>
    </source>
</evidence>
<comment type="caution">
    <text evidence="3">The sequence shown here is derived from an EMBL/GenBank/DDBJ whole genome shotgun (WGS) entry which is preliminary data.</text>
</comment>
<protein>
    <submittedName>
        <fullName evidence="3">Uncharacterized protein</fullName>
    </submittedName>
</protein>
<feature type="chain" id="PRO_5040481382" evidence="2">
    <location>
        <begin position="20"/>
        <end position="110"/>
    </location>
</feature>
<evidence type="ECO:0000313" key="3">
    <source>
        <dbReference type="EMBL" id="KAI8038531.1"/>
    </source>
</evidence>
<feature type="region of interest" description="Disordered" evidence="1">
    <location>
        <begin position="37"/>
        <end position="60"/>
    </location>
</feature>
<dbReference type="Proteomes" id="UP001059596">
    <property type="component" value="Unassembled WGS sequence"/>
</dbReference>
<accession>A0A9P9YKD5</accession>
<dbReference type="OrthoDB" id="7872826at2759"/>
<organism evidence="3 4">
    <name type="scientific">Drosophila gunungcola</name>
    <name type="common">fruit fly</name>
    <dbReference type="NCBI Taxonomy" id="103775"/>
    <lineage>
        <taxon>Eukaryota</taxon>
        <taxon>Metazoa</taxon>
        <taxon>Ecdysozoa</taxon>
        <taxon>Arthropoda</taxon>
        <taxon>Hexapoda</taxon>
        <taxon>Insecta</taxon>
        <taxon>Pterygota</taxon>
        <taxon>Neoptera</taxon>
        <taxon>Endopterygota</taxon>
        <taxon>Diptera</taxon>
        <taxon>Brachycera</taxon>
        <taxon>Muscomorpha</taxon>
        <taxon>Ephydroidea</taxon>
        <taxon>Drosophilidae</taxon>
        <taxon>Drosophila</taxon>
        <taxon>Sophophora</taxon>
    </lineage>
</organism>
<dbReference type="EMBL" id="JAMKOV010000007">
    <property type="protein sequence ID" value="KAI8038531.1"/>
    <property type="molecule type" value="Genomic_DNA"/>
</dbReference>
<dbReference type="AlphaFoldDB" id="A0A9P9YKD5"/>
<keyword evidence="2" id="KW-0732">Signal</keyword>
<feature type="signal peptide" evidence="2">
    <location>
        <begin position="1"/>
        <end position="19"/>
    </location>
</feature>
<name>A0A9P9YKD5_9MUSC</name>
<proteinExistence type="predicted"/>
<keyword evidence="4" id="KW-1185">Reference proteome</keyword>
<sequence length="110" mass="12058">MKFVAILLLSTLTFAMVLAFPDNHAADVGLPDGEQHVVSLANPSDAGSADPSSSADEITNSIRRPRHLLSKLFQPKTVVVQPVIVERVVPGAYPGYMQPNPYYNQGRRIW</sequence>
<feature type="compositionally biased region" description="Low complexity" evidence="1">
    <location>
        <begin position="43"/>
        <end position="56"/>
    </location>
</feature>